<dbReference type="PROSITE" id="PS00028">
    <property type="entry name" value="ZINC_FINGER_C2H2_1"/>
    <property type="match status" value="2"/>
</dbReference>
<dbReference type="STRING" id="1036612.A0A1L9TQJ5"/>
<evidence type="ECO:0000313" key="9">
    <source>
        <dbReference type="EMBL" id="OJJ61709.1"/>
    </source>
</evidence>
<evidence type="ECO:0000256" key="5">
    <source>
        <dbReference type="PROSITE-ProRule" id="PRU00108"/>
    </source>
</evidence>
<evidence type="ECO:0000259" key="7">
    <source>
        <dbReference type="PROSITE" id="PS50071"/>
    </source>
</evidence>
<dbReference type="SMART" id="SM00389">
    <property type="entry name" value="HOX"/>
    <property type="match status" value="1"/>
</dbReference>
<evidence type="ECO:0000256" key="4">
    <source>
        <dbReference type="PROSITE-ProRule" id="PRU00042"/>
    </source>
</evidence>
<reference evidence="10" key="1">
    <citation type="journal article" date="2017" name="Genome Biol.">
        <title>Comparative genomics reveals high biological diversity and specific adaptations in the industrially and medically important fungal genus Aspergillus.</title>
        <authorList>
            <person name="de Vries R.P."/>
            <person name="Riley R."/>
            <person name="Wiebenga A."/>
            <person name="Aguilar-Osorio G."/>
            <person name="Amillis S."/>
            <person name="Uchima C.A."/>
            <person name="Anderluh G."/>
            <person name="Asadollahi M."/>
            <person name="Askin M."/>
            <person name="Barry K."/>
            <person name="Battaglia E."/>
            <person name="Bayram O."/>
            <person name="Benocci T."/>
            <person name="Braus-Stromeyer S.A."/>
            <person name="Caldana C."/>
            <person name="Canovas D."/>
            <person name="Cerqueira G.C."/>
            <person name="Chen F."/>
            <person name="Chen W."/>
            <person name="Choi C."/>
            <person name="Clum A."/>
            <person name="Dos Santos R.A."/>
            <person name="Damasio A.R."/>
            <person name="Diallinas G."/>
            <person name="Emri T."/>
            <person name="Fekete E."/>
            <person name="Flipphi M."/>
            <person name="Freyberg S."/>
            <person name="Gallo A."/>
            <person name="Gournas C."/>
            <person name="Habgood R."/>
            <person name="Hainaut M."/>
            <person name="Harispe M.L."/>
            <person name="Henrissat B."/>
            <person name="Hilden K.S."/>
            <person name="Hope R."/>
            <person name="Hossain A."/>
            <person name="Karabika E."/>
            <person name="Karaffa L."/>
            <person name="Karanyi Z."/>
            <person name="Krasevec N."/>
            <person name="Kuo A."/>
            <person name="Kusch H."/>
            <person name="LaButti K."/>
            <person name="Lagendijk E.L."/>
            <person name="Lapidus A."/>
            <person name="Levasseur A."/>
            <person name="Lindquist E."/>
            <person name="Lipzen A."/>
            <person name="Logrieco A.F."/>
            <person name="MacCabe A."/>
            <person name="Maekelae M.R."/>
            <person name="Malavazi I."/>
            <person name="Melin P."/>
            <person name="Meyer V."/>
            <person name="Mielnichuk N."/>
            <person name="Miskei M."/>
            <person name="Molnar A.P."/>
            <person name="Mule G."/>
            <person name="Ngan C.Y."/>
            <person name="Orejas M."/>
            <person name="Orosz E."/>
            <person name="Ouedraogo J.P."/>
            <person name="Overkamp K.M."/>
            <person name="Park H.-S."/>
            <person name="Perrone G."/>
            <person name="Piumi F."/>
            <person name="Punt P.J."/>
            <person name="Ram A.F."/>
            <person name="Ramon A."/>
            <person name="Rauscher S."/>
            <person name="Record E."/>
            <person name="Riano-Pachon D.M."/>
            <person name="Robert V."/>
            <person name="Roehrig J."/>
            <person name="Ruller R."/>
            <person name="Salamov A."/>
            <person name="Salih N.S."/>
            <person name="Samson R.A."/>
            <person name="Sandor E."/>
            <person name="Sanguinetti M."/>
            <person name="Schuetze T."/>
            <person name="Sepcic K."/>
            <person name="Shelest E."/>
            <person name="Sherlock G."/>
            <person name="Sophianopoulou V."/>
            <person name="Squina F.M."/>
            <person name="Sun H."/>
            <person name="Susca A."/>
            <person name="Todd R.B."/>
            <person name="Tsang A."/>
            <person name="Unkles S.E."/>
            <person name="van de Wiele N."/>
            <person name="van Rossen-Uffink D."/>
            <person name="Oliveira J.V."/>
            <person name="Vesth T.C."/>
            <person name="Visser J."/>
            <person name="Yu J.-H."/>
            <person name="Zhou M."/>
            <person name="Andersen M.R."/>
            <person name="Archer D.B."/>
            <person name="Baker S.E."/>
            <person name="Benoit I."/>
            <person name="Brakhage A.A."/>
            <person name="Braus G.H."/>
            <person name="Fischer R."/>
            <person name="Frisvad J.C."/>
            <person name="Goldman G.H."/>
            <person name="Houbraken J."/>
            <person name="Oakley B."/>
            <person name="Pocsi I."/>
            <person name="Scazzocchio C."/>
            <person name="Seiboth B."/>
            <person name="vanKuyk P.A."/>
            <person name="Wortman J."/>
            <person name="Dyer P.S."/>
            <person name="Grigoriev I.V."/>
        </authorList>
    </citation>
    <scope>NUCLEOTIDE SEQUENCE [LARGE SCALE GENOMIC DNA]</scope>
    <source>
        <strain evidence="10">CBS 593.65</strain>
    </source>
</reference>
<name>A0A1L9TQJ5_9EURO</name>
<feature type="DNA-binding region" description="Homeobox" evidence="5">
    <location>
        <begin position="163"/>
        <end position="225"/>
    </location>
</feature>
<accession>A0A1L9TQJ5</accession>
<keyword evidence="3 5" id="KW-0539">Nucleus</keyword>
<proteinExistence type="predicted"/>
<dbReference type="GeneID" id="63764971"/>
<keyword evidence="4" id="KW-0863">Zinc-finger</keyword>
<feature type="region of interest" description="Disordered" evidence="6">
    <location>
        <begin position="141"/>
        <end position="174"/>
    </location>
</feature>
<dbReference type="OrthoDB" id="10056939at2759"/>
<feature type="region of interest" description="Disordered" evidence="6">
    <location>
        <begin position="292"/>
        <end position="311"/>
    </location>
</feature>
<dbReference type="InterPro" id="IPR001356">
    <property type="entry name" value="HD"/>
</dbReference>
<dbReference type="CDD" id="cd00086">
    <property type="entry name" value="homeodomain"/>
    <property type="match status" value="1"/>
</dbReference>
<dbReference type="EMBL" id="KV878583">
    <property type="protein sequence ID" value="OJJ61709.1"/>
    <property type="molecule type" value="Genomic_DNA"/>
</dbReference>
<evidence type="ECO:0000313" key="10">
    <source>
        <dbReference type="Proteomes" id="UP000184356"/>
    </source>
</evidence>
<dbReference type="SUPFAM" id="SSF46689">
    <property type="entry name" value="Homeodomain-like"/>
    <property type="match status" value="1"/>
</dbReference>
<feature type="compositionally biased region" description="Polar residues" evidence="6">
    <location>
        <begin position="28"/>
        <end position="37"/>
    </location>
</feature>
<evidence type="ECO:0000256" key="6">
    <source>
        <dbReference type="SAM" id="MobiDB-lite"/>
    </source>
</evidence>
<dbReference type="Proteomes" id="UP000184356">
    <property type="component" value="Unassembled WGS sequence"/>
</dbReference>
<evidence type="ECO:0000256" key="1">
    <source>
        <dbReference type="ARBA" id="ARBA00023125"/>
    </source>
</evidence>
<dbReference type="GO" id="GO:0006355">
    <property type="term" value="P:regulation of DNA-templated transcription"/>
    <property type="evidence" value="ECO:0007669"/>
    <property type="project" value="InterPro"/>
</dbReference>
<evidence type="ECO:0000259" key="8">
    <source>
        <dbReference type="PROSITE" id="PS50157"/>
    </source>
</evidence>
<keyword evidence="2 5" id="KW-0371">Homeobox</keyword>
<evidence type="ECO:0008006" key="11">
    <source>
        <dbReference type="Google" id="ProtNLM"/>
    </source>
</evidence>
<keyword evidence="4" id="KW-0479">Metal-binding</keyword>
<evidence type="ECO:0000256" key="2">
    <source>
        <dbReference type="ARBA" id="ARBA00023155"/>
    </source>
</evidence>
<dbReference type="Pfam" id="PF05920">
    <property type="entry name" value="Homeobox_KN"/>
    <property type="match status" value="1"/>
</dbReference>
<dbReference type="InterPro" id="IPR009057">
    <property type="entry name" value="Homeodomain-like_sf"/>
</dbReference>
<dbReference type="RefSeq" id="XP_040705515.1">
    <property type="nucleotide sequence ID" value="XM_040848898.1"/>
</dbReference>
<dbReference type="InterPro" id="IPR008422">
    <property type="entry name" value="KN_HD"/>
</dbReference>
<dbReference type="GO" id="GO:0005634">
    <property type="term" value="C:nucleus"/>
    <property type="evidence" value="ECO:0007669"/>
    <property type="project" value="UniProtKB-SubCell"/>
</dbReference>
<keyword evidence="4" id="KW-0862">Zinc</keyword>
<dbReference type="AlphaFoldDB" id="A0A1L9TQJ5"/>
<evidence type="ECO:0000256" key="3">
    <source>
        <dbReference type="ARBA" id="ARBA00023242"/>
    </source>
</evidence>
<dbReference type="SMART" id="SM00355">
    <property type="entry name" value="ZnF_C2H2"/>
    <property type="match status" value="3"/>
</dbReference>
<comment type="subcellular location">
    <subcellularLocation>
        <location evidence="5">Nucleus</location>
    </subcellularLocation>
</comment>
<sequence>MDSLAHELHGSGWSVSEDLESGPRTGLFGSQPQSNDEPSGIPWDDHDFFLPQGAWRPPEPCTYCRRMRLQCFSLQTTEANPNPVTSCSSCVALFRQCSLAERHKRQPHRYETNRPVIDQLHGIREDDFFLGSTDNLDFGEYESFVPNTNKSEPPRPSSSTSSERAGSHSRSVKRTRPLREWLACNISNPYPTKAEKADLEKQTGLTKTQINNWFLNARRRQRHSEKVVAQRKTFLPQGSPMPSASPLSMMTPLDRWRCSPPEDEPITISPAVLESALNDSFYTDSGPASASAGNDAFTLPPRPSTTASTAVSNPSFQCTFCSRTFKKRFDWRRHELSVHMPKLNSWVCTAPLAPDESFLIWRTGQESPECIFCGHASPTDDHFRTHEFDYCSQGPASGRVFSRKDHLWQHLYKFHGCRKWEGWKPDLASLKKNSDAVKSRCGFCGVAMVSWKQREQHMADHFLEGETMASWTGCENGGVEQVTLD</sequence>
<dbReference type="InterPro" id="IPR050224">
    <property type="entry name" value="TALE_homeobox"/>
</dbReference>
<keyword evidence="10" id="KW-1185">Reference proteome</keyword>
<dbReference type="PROSITE" id="PS50071">
    <property type="entry name" value="HOMEOBOX_2"/>
    <property type="match status" value="1"/>
</dbReference>
<gene>
    <name evidence="9" type="ORF">ASPSYDRAFT_54701</name>
</gene>
<feature type="domain" description="Homeobox" evidence="7">
    <location>
        <begin position="161"/>
        <end position="224"/>
    </location>
</feature>
<organism evidence="9 10">
    <name type="scientific">Aspergillus sydowii CBS 593.65</name>
    <dbReference type="NCBI Taxonomy" id="1036612"/>
    <lineage>
        <taxon>Eukaryota</taxon>
        <taxon>Fungi</taxon>
        <taxon>Dikarya</taxon>
        <taxon>Ascomycota</taxon>
        <taxon>Pezizomycotina</taxon>
        <taxon>Eurotiomycetes</taxon>
        <taxon>Eurotiomycetidae</taxon>
        <taxon>Eurotiales</taxon>
        <taxon>Aspergillaceae</taxon>
        <taxon>Aspergillus</taxon>
        <taxon>Aspergillus subgen. Nidulantes</taxon>
    </lineage>
</organism>
<dbReference type="InterPro" id="IPR013087">
    <property type="entry name" value="Znf_C2H2_type"/>
</dbReference>
<dbReference type="PROSITE" id="PS50157">
    <property type="entry name" value="ZINC_FINGER_C2H2_2"/>
    <property type="match status" value="1"/>
</dbReference>
<dbReference type="GO" id="GO:0003677">
    <property type="term" value="F:DNA binding"/>
    <property type="evidence" value="ECO:0007669"/>
    <property type="project" value="UniProtKB-UniRule"/>
</dbReference>
<feature type="region of interest" description="Disordered" evidence="6">
    <location>
        <begin position="1"/>
        <end position="42"/>
    </location>
</feature>
<dbReference type="Gene3D" id="1.10.10.60">
    <property type="entry name" value="Homeodomain-like"/>
    <property type="match status" value="1"/>
</dbReference>
<keyword evidence="1 5" id="KW-0238">DNA-binding</keyword>
<dbReference type="GO" id="GO:0008270">
    <property type="term" value="F:zinc ion binding"/>
    <property type="evidence" value="ECO:0007669"/>
    <property type="project" value="UniProtKB-KW"/>
</dbReference>
<dbReference type="VEuPathDB" id="FungiDB:ASPSYDRAFT_54701"/>
<protein>
    <recommendedName>
        <fullName evidence="11">Homeobox domain-containing protein</fullName>
    </recommendedName>
</protein>
<dbReference type="PANTHER" id="PTHR11850">
    <property type="entry name" value="HOMEOBOX PROTEIN TRANSCRIPTION FACTORS"/>
    <property type="match status" value="1"/>
</dbReference>
<feature type="domain" description="C2H2-type" evidence="8">
    <location>
        <begin position="316"/>
        <end position="339"/>
    </location>
</feature>